<dbReference type="Gene3D" id="3.40.50.150">
    <property type="entry name" value="Vaccinia Virus protein VP39"/>
    <property type="match status" value="1"/>
</dbReference>
<organism evidence="1">
    <name type="scientific">marine sediment metagenome</name>
    <dbReference type="NCBI Taxonomy" id="412755"/>
    <lineage>
        <taxon>unclassified sequences</taxon>
        <taxon>metagenomes</taxon>
        <taxon>ecological metagenomes</taxon>
    </lineage>
</organism>
<evidence type="ECO:0000313" key="1">
    <source>
        <dbReference type="EMBL" id="KKN24364.1"/>
    </source>
</evidence>
<dbReference type="EMBL" id="LAZR01002888">
    <property type="protein sequence ID" value="KKN24364.1"/>
    <property type="molecule type" value="Genomic_DNA"/>
</dbReference>
<dbReference type="GO" id="GO:0016740">
    <property type="term" value="F:transferase activity"/>
    <property type="evidence" value="ECO:0007669"/>
    <property type="project" value="UniProtKB-ARBA"/>
</dbReference>
<dbReference type="InterPro" id="IPR051720">
    <property type="entry name" value="rRNA_MeTrfase/Polyamine_Synth"/>
</dbReference>
<gene>
    <name evidence="1" type="ORF">LCGC14_0895650</name>
</gene>
<name>A0A0F9P2T5_9ZZZZ</name>
<comment type="caution">
    <text evidence="1">The sequence shown here is derived from an EMBL/GenBank/DDBJ whole genome shotgun (WGS) entry which is preliminary data.</text>
</comment>
<dbReference type="PANTHER" id="PTHR23290">
    <property type="entry name" value="RRNA N6-ADENOSINE-METHYLTRANSFERASE METTL5"/>
    <property type="match status" value="1"/>
</dbReference>
<protein>
    <submittedName>
        <fullName evidence="1">Uncharacterized protein</fullName>
    </submittedName>
</protein>
<dbReference type="PANTHER" id="PTHR23290:SF0">
    <property type="entry name" value="RRNA N6-ADENOSINE-METHYLTRANSFERASE METTL5"/>
    <property type="match status" value="1"/>
</dbReference>
<dbReference type="AlphaFoldDB" id="A0A0F9P2T5"/>
<reference evidence="1" key="1">
    <citation type="journal article" date="2015" name="Nature">
        <title>Complex archaea that bridge the gap between prokaryotes and eukaryotes.</title>
        <authorList>
            <person name="Spang A."/>
            <person name="Saw J.H."/>
            <person name="Jorgensen S.L."/>
            <person name="Zaremba-Niedzwiedzka K."/>
            <person name="Martijn J."/>
            <person name="Lind A.E."/>
            <person name="van Eijk R."/>
            <person name="Schleper C."/>
            <person name="Guy L."/>
            <person name="Ettema T.J."/>
        </authorList>
    </citation>
    <scope>NUCLEOTIDE SEQUENCE</scope>
</reference>
<sequence length="89" mass="10557">MNPPFGVQRKSADRGFLKKAFSFSDVVYSIHLGKKRIRDFIVNYVIKFGWKVDNILPFRMILERSFPFHSKKTKKIEVNVYRFIKKSGN</sequence>
<proteinExistence type="predicted"/>
<accession>A0A0F9P2T5</accession>
<dbReference type="InterPro" id="IPR029063">
    <property type="entry name" value="SAM-dependent_MTases_sf"/>
</dbReference>